<comment type="caution">
    <text evidence="1">The sequence shown here is derived from an EMBL/GenBank/DDBJ whole genome shotgun (WGS) entry which is preliminary data.</text>
</comment>
<dbReference type="Proteomes" id="UP001524478">
    <property type="component" value="Unassembled WGS sequence"/>
</dbReference>
<dbReference type="SUPFAM" id="SSF47240">
    <property type="entry name" value="Ferritin-like"/>
    <property type="match status" value="1"/>
</dbReference>
<accession>A0ABT1SB25</accession>
<reference evidence="1 2" key="1">
    <citation type="submission" date="2022-06" db="EMBL/GenBank/DDBJ databases">
        <title>Isolation of gut microbiota from human fecal samples.</title>
        <authorList>
            <person name="Pamer E.G."/>
            <person name="Barat B."/>
            <person name="Waligurski E."/>
            <person name="Medina S."/>
            <person name="Paddock L."/>
            <person name="Mostad J."/>
        </authorList>
    </citation>
    <scope>NUCLEOTIDE SEQUENCE [LARGE SCALE GENOMIC DNA]</scope>
    <source>
        <strain evidence="1 2">DFI.7.95</strain>
    </source>
</reference>
<dbReference type="RefSeq" id="WP_256311583.1">
    <property type="nucleotide sequence ID" value="NZ_CP172320.1"/>
</dbReference>
<evidence type="ECO:0000313" key="1">
    <source>
        <dbReference type="EMBL" id="MCQ4923671.1"/>
    </source>
</evidence>
<dbReference type="Gene3D" id="1.20.1260.10">
    <property type="match status" value="1"/>
</dbReference>
<gene>
    <name evidence="1" type="ORF">NE686_11265</name>
</gene>
<name>A0ABT1SB25_9FIRM</name>
<keyword evidence="2" id="KW-1185">Reference proteome</keyword>
<dbReference type="EMBL" id="JANGAC010000007">
    <property type="protein sequence ID" value="MCQ4923671.1"/>
    <property type="molecule type" value="Genomic_DNA"/>
</dbReference>
<organism evidence="1 2">
    <name type="scientific">Tissierella carlieri</name>
    <dbReference type="NCBI Taxonomy" id="689904"/>
    <lineage>
        <taxon>Bacteria</taxon>
        <taxon>Bacillati</taxon>
        <taxon>Bacillota</taxon>
        <taxon>Tissierellia</taxon>
        <taxon>Tissierellales</taxon>
        <taxon>Tissierellaceae</taxon>
        <taxon>Tissierella</taxon>
    </lineage>
</organism>
<sequence length="140" mass="16422">MLPLLGCHKIPQIVEFVYDSIVDEATAAEFYGRLLREAPNDLHREFIRHAMEDELDHLEKFSRLYCYLTGYMPQYVITPTIYPNYKEGILIALKGELEAGEFYRDVQLSTSDQFVRDTFYYAMVDELEHATQFSTLYNSL</sequence>
<evidence type="ECO:0000313" key="2">
    <source>
        <dbReference type="Proteomes" id="UP001524478"/>
    </source>
</evidence>
<dbReference type="CDD" id="cd00657">
    <property type="entry name" value="Ferritin_like"/>
    <property type="match status" value="1"/>
</dbReference>
<proteinExistence type="predicted"/>
<dbReference type="InterPro" id="IPR009078">
    <property type="entry name" value="Ferritin-like_SF"/>
</dbReference>
<protein>
    <submittedName>
        <fullName evidence="1">Ferritin-like domain-containing protein</fullName>
    </submittedName>
</protein>
<dbReference type="InterPro" id="IPR012347">
    <property type="entry name" value="Ferritin-like"/>
</dbReference>